<evidence type="ECO:0000313" key="4">
    <source>
        <dbReference type="Proteomes" id="UP001153714"/>
    </source>
</evidence>
<reference evidence="3" key="1">
    <citation type="submission" date="2021-12" db="EMBL/GenBank/DDBJ databases">
        <authorList>
            <person name="King R."/>
        </authorList>
    </citation>
    <scope>NUCLEOTIDE SEQUENCE</scope>
</reference>
<evidence type="ECO:0000259" key="2">
    <source>
        <dbReference type="PROSITE" id="PS50982"/>
    </source>
</evidence>
<dbReference type="AlphaFoldDB" id="A0A9N9RAL3"/>
<feature type="domain" description="MBD" evidence="2">
    <location>
        <begin position="255"/>
        <end position="326"/>
    </location>
</feature>
<dbReference type="InterPro" id="IPR036047">
    <property type="entry name" value="F-box-like_dom_sf"/>
</dbReference>
<protein>
    <recommendedName>
        <fullName evidence="2">MBD domain-containing protein</fullName>
    </recommendedName>
</protein>
<feature type="region of interest" description="Disordered" evidence="1">
    <location>
        <begin position="187"/>
        <end position="259"/>
    </location>
</feature>
<name>A0A9N9RAL3_9NEOP</name>
<dbReference type="Gene3D" id="3.30.890.10">
    <property type="entry name" value="Methyl-cpg-binding Protein 2, Chain A"/>
    <property type="match status" value="1"/>
</dbReference>
<dbReference type="SUPFAM" id="SSF81383">
    <property type="entry name" value="F-box domain"/>
    <property type="match status" value="1"/>
</dbReference>
<dbReference type="PANTHER" id="PTHR15739">
    <property type="entry name" value="ZINC FINGER PROTEIN"/>
    <property type="match status" value="1"/>
</dbReference>
<gene>
    <name evidence="3" type="ORF">DIATSA_LOCUS10388</name>
</gene>
<accession>A0A9N9RAL3</accession>
<evidence type="ECO:0000313" key="3">
    <source>
        <dbReference type="EMBL" id="CAG9792902.1"/>
    </source>
</evidence>
<dbReference type="CDD" id="cd00122">
    <property type="entry name" value="MBD"/>
    <property type="match status" value="1"/>
</dbReference>
<dbReference type="OrthoDB" id="71166at2759"/>
<feature type="compositionally biased region" description="Basic and acidic residues" evidence="1">
    <location>
        <begin position="102"/>
        <end position="124"/>
    </location>
</feature>
<dbReference type="InterPro" id="IPR001810">
    <property type="entry name" value="F-box_dom"/>
</dbReference>
<dbReference type="InterPro" id="IPR016177">
    <property type="entry name" value="DNA-bd_dom_sf"/>
</dbReference>
<feature type="compositionally biased region" description="Acidic residues" evidence="1">
    <location>
        <begin position="74"/>
        <end position="101"/>
    </location>
</feature>
<proteinExistence type="predicted"/>
<dbReference type="Pfam" id="PF12937">
    <property type="entry name" value="F-box-like"/>
    <property type="match status" value="1"/>
</dbReference>
<dbReference type="Gene3D" id="3.80.10.10">
    <property type="entry name" value="Ribonuclease Inhibitor"/>
    <property type="match status" value="1"/>
</dbReference>
<dbReference type="GO" id="GO:0003677">
    <property type="term" value="F:DNA binding"/>
    <property type="evidence" value="ECO:0007669"/>
    <property type="project" value="InterPro"/>
</dbReference>
<sequence length="572" mass="62467">MSEEMAVTDNASSEDAKSSGEETAPNTAVQAEVTPSEIPLKLAEPPAAKEPENVPVEDDLDLKLEMLDNKIGNNDDDILDDPPPEYESEPEESETVEMNEEPLEKQEETVKTKDDDTVQTKEDTVETQVGPTEVTKDDEEEKRGVKRRASMAFSENGDEDFKGFDIANLSDLSGYNSVLERLEAEVTAATKDFTPVRNVMATPTAPPKASKRPRQDTDGSRPSSAMSSRSDENMSGDSGTAGSSGRVRRGGPSTEMSSPLLRVPLERGWRRELVYRAALDAHSRRNADIYYYTPKGKKLRSTREVAEQLSGTGLTLENFSFFKEPLGVDDPEKEIIRDAKLIRRVDSPVAAVTSSVAGAGAGTGTGAGAVEGKRTPKPKAPKGASPEPPAPIISPPAKLKVKSMGSRLSNSSSATPKQNKKASNPASAPTTAADNNNTAAWKKPSEDKRRGGRIANGATSPPAASSPRRRGRSKPDDTDHFTGFYERAKQNNYNVVVQIFQYLGMRDLAHCARVCKLWKQMASTPALWRHVRMKNSHVSIFACNGATMKVVYIQLFLKVSWVNHYMYVTFIK</sequence>
<dbReference type="SMART" id="SM00391">
    <property type="entry name" value="MBD"/>
    <property type="match status" value="1"/>
</dbReference>
<organism evidence="3 4">
    <name type="scientific">Diatraea saccharalis</name>
    <name type="common">sugarcane borer</name>
    <dbReference type="NCBI Taxonomy" id="40085"/>
    <lineage>
        <taxon>Eukaryota</taxon>
        <taxon>Metazoa</taxon>
        <taxon>Ecdysozoa</taxon>
        <taxon>Arthropoda</taxon>
        <taxon>Hexapoda</taxon>
        <taxon>Insecta</taxon>
        <taxon>Pterygota</taxon>
        <taxon>Neoptera</taxon>
        <taxon>Endopterygota</taxon>
        <taxon>Lepidoptera</taxon>
        <taxon>Glossata</taxon>
        <taxon>Ditrysia</taxon>
        <taxon>Pyraloidea</taxon>
        <taxon>Crambidae</taxon>
        <taxon>Crambinae</taxon>
        <taxon>Diatraea</taxon>
    </lineage>
</organism>
<dbReference type="InterPro" id="IPR032675">
    <property type="entry name" value="LRR_dom_sf"/>
</dbReference>
<feature type="compositionally biased region" description="Low complexity" evidence="1">
    <location>
        <begin position="422"/>
        <end position="440"/>
    </location>
</feature>
<dbReference type="SUPFAM" id="SSF54171">
    <property type="entry name" value="DNA-binding domain"/>
    <property type="match status" value="1"/>
</dbReference>
<feature type="compositionally biased region" description="Low complexity" evidence="1">
    <location>
        <begin position="455"/>
        <end position="466"/>
    </location>
</feature>
<feature type="region of interest" description="Disordered" evidence="1">
    <location>
        <begin position="357"/>
        <end position="482"/>
    </location>
</feature>
<keyword evidence="4" id="KW-1185">Reference proteome</keyword>
<feature type="region of interest" description="Disordered" evidence="1">
    <location>
        <begin position="1"/>
        <end position="163"/>
    </location>
</feature>
<dbReference type="EMBL" id="OU893336">
    <property type="protein sequence ID" value="CAG9792902.1"/>
    <property type="molecule type" value="Genomic_DNA"/>
</dbReference>
<dbReference type="PANTHER" id="PTHR15739:SF5">
    <property type="entry name" value="LD23158P"/>
    <property type="match status" value="1"/>
</dbReference>
<dbReference type="InterPro" id="IPR052283">
    <property type="entry name" value="GenomicStab_NeuMorph_Reg"/>
</dbReference>
<evidence type="ECO:0000256" key="1">
    <source>
        <dbReference type="SAM" id="MobiDB-lite"/>
    </source>
</evidence>
<feature type="compositionally biased region" description="Gly residues" evidence="1">
    <location>
        <begin position="359"/>
        <end position="369"/>
    </location>
</feature>
<dbReference type="Proteomes" id="UP001153714">
    <property type="component" value="Chromosome 5"/>
</dbReference>
<dbReference type="InterPro" id="IPR001739">
    <property type="entry name" value="Methyl_CpG_DNA-bd"/>
</dbReference>
<feature type="compositionally biased region" description="Polar residues" evidence="1">
    <location>
        <begin position="406"/>
        <end position="417"/>
    </location>
</feature>
<reference evidence="3" key="2">
    <citation type="submission" date="2022-10" db="EMBL/GenBank/DDBJ databases">
        <authorList>
            <consortium name="ENA_rothamsted_submissions"/>
            <consortium name="culmorum"/>
            <person name="King R."/>
        </authorList>
    </citation>
    <scope>NUCLEOTIDE SEQUENCE</scope>
</reference>
<dbReference type="Pfam" id="PF01429">
    <property type="entry name" value="MBD"/>
    <property type="match status" value="1"/>
</dbReference>
<dbReference type="PROSITE" id="PS50982">
    <property type="entry name" value="MBD"/>
    <property type="match status" value="1"/>
</dbReference>